<name>A0ACB6ZE85_THEGA</name>
<keyword evidence="2" id="KW-1185">Reference proteome</keyword>
<protein>
    <submittedName>
        <fullName evidence="1">Uncharacterized protein</fullName>
    </submittedName>
</protein>
<reference evidence="1" key="2">
    <citation type="journal article" date="2020" name="Nat. Commun.">
        <title>Large-scale genome sequencing of mycorrhizal fungi provides insights into the early evolution of symbiotic traits.</title>
        <authorList>
            <person name="Miyauchi S."/>
            <person name="Kiss E."/>
            <person name="Kuo A."/>
            <person name="Drula E."/>
            <person name="Kohler A."/>
            <person name="Sanchez-Garcia M."/>
            <person name="Morin E."/>
            <person name="Andreopoulos B."/>
            <person name="Barry K.W."/>
            <person name="Bonito G."/>
            <person name="Buee M."/>
            <person name="Carver A."/>
            <person name="Chen C."/>
            <person name="Cichocki N."/>
            <person name="Clum A."/>
            <person name="Culley D."/>
            <person name="Crous P.W."/>
            <person name="Fauchery L."/>
            <person name="Girlanda M."/>
            <person name="Hayes R.D."/>
            <person name="Keri Z."/>
            <person name="LaButti K."/>
            <person name="Lipzen A."/>
            <person name="Lombard V."/>
            <person name="Magnuson J."/>
            <person name="Maillard F."/>
            <person name="Murat C."/>
            <person name="Nolan M."/>
            <person name="Ohm R.A."/>
            <person name="Pangilinan J."/>
            <person name="Pereira M.F."/>
            <person name="Perotto S."/>
            <person name="Peter M."/>
            <person name="Pfister S."/>
            <person name="Riley R."/>
            <person name="Sitrit Y."/>
            <person name="Stielow J.B."/>
            <person name="Szollosi G."/>
            <person name="Zifcakova L."/>
            <person name="Stursova M."/>
            <person name="Spatafora J.W."/>
            <person name="Tedersoo L."/>
            <person name="Vaario L.M."/>
            <person name="Yamada A."/>
            <person name="Yan M."/>
            <person name="Wang P."/>
            <person name="Xu J."/>
            <person name="Bruns T."/>
            <person name="Baldrian P."/>
            <person name="Vilgalys R."/>
            <person name="Dunand C."/>
            <person name="Henrissat B."/>
            <person name="Grigoriev I.V."/>
            <person name="Hibbett D."/>
            <person name="Nagy L.G."/>
            <person name="Martin F.M."/>
        </authorList>
    </citation>
    <scope>NUCLEOTIDE SEQUENCE</scope>
    <source>
        <strain evidence="1">P2</strain>
    </source>
</reference>
<proteinExistence type="predicted"/>
<sequence length="349" mass="38928">MPQPNNPTTSRRGDDEYEFPDELEGIDWSVVGPIEGDEPKPETATTGQTQSSVPNEHPPPMELPPRPDSSSSSYGFAEIETLDEDDLAELDQTERLYGLATEEVLENTPSSSARTLDTIPRSIARLPTADDIFLPSSQSSTSYKRKLSSDVNPSLLKKSRTLPLECVRSSPKGKETALHVPVEDVIQTVYDSFVESCSCPICYDLFAIPYNIMPCGHTVCGACLCGWVDRSRHDASCPICRQVLNNKTSLSRNYVLESVMDHQARILTIHGYPGWEPLGADALAWTERKTSFQREASTRLARVAAQLCTMPSTLPTLPVNNPRRRHRNRGRDRDQVIEIRAFEVVRTRP</sequence>
<comment type="caution">
    <text evidence="1">The sequence shown here is derived from an EMBL/GenBank/DDBJ whole genome shotgun (WGS) entry which is preliminary data.</text>
</comment>
<gene>
    <name evidence="1" type="ORF">BDM02DRAFT_3270184</name>
</gene>
<reference evidence="1" key="1">
    <citation type="submission" date="2019-10" db="EMBL/GenBank/DDBJ databases">
        <authorList>
            <consortium name="DOE Joint Genome Institute"/>
            <person name="Kuo A."/>
            <person name="Miyauchi S."/>
            <person name="Kiss E."/>
            <person name="Drula E."/>
            <person name="Kohler A."/>
            <person name="Sanchez-Garcia M."/>
            <person name="Andreopoulos B."/>
            <person name="Barry K.W."/>
            <person name="Bonito G."/>
            <person name="Buee M."/>
            <person name="Carver A."/>
            <person name="Chen C."/>
            <person name="Cichocki N."/>
            <person name="Clum A."/>
            <person name="Culley D."/>
            <person name="Crous P.W."/>
            <person name="Fauchery L."/>
            <person name="Girlanda M."/>
            <person name="Hayes R."/>
            <person name="Keri Z."/>
            <person name="Labutti K."/>
            <person name="Lipzen A."/>
            <person name="Lombard V."/>
            <person name="Magnuson J."/>
            <person name="Maillard F."/>
            <person name="Morin E."/>
            <person name="Murat C."/>
            <person name="Nolan M."/>
            <person name="Ohm R."/>
            <person name="Pangilinan J."/>
            <person name="Pereira M."/>
            <person name="Perotto S."/>
            <person name="Peter M."/>
            <person name="Riley R."/>
            <person name="Sitrit Y."/>
            <person name="Stielow B."/>
            <person name="Szollosi G."/>
            <person name="Zifcakova L."/>
            <person name="Stursova M."/>
            <person name="Spatafora J.W."/>
            <person name="Tedersoo L."/>
            <person name="Vaario L.-M."/>
            <person name="Yamada A."/>
            <person name="Yan M."/>
            <person name="Wang P."/>
            <person name="Xu J."/>
            <person name="Bruns T."/>
            <person name="Baldrian P."/>
            <person name="Vilgalys R."/>
            <person name="Henrissat B."/>
            <person name="Grigoriev I.V."/>
            <person name="Hibbett D."/>
            <person name="Nagy L.G."/>
            <person name="Martin F.M."/>
        </authorList>
    </citation>
    <scope>NUCLEOTIDE SEQUENCE</scope>
    <source>
        <strain evidence="1">P2</strain>
    </source>
</reference>
<evidence type="ECO:0000313" key="2">
    <source>
        <dbReference type="Proteomes" id="UP000886501"/>
    </source>
</evidence>
<organism evidence="1 2">
    <name type="scientific">Thelephora ganbajun</name>
    <name type="common">Ganba fungus</name>
    <dbReference type="NCBI Taxonomy" id="370292"/>
    <lineage>
        <taxon>Eukaryota</taxon>
        <taxon>Fungi</taxon>
        <taxon>Dikarya</taxon>
        <taxon>Basidiomycota</taxon>
        <taxon>Agaricomycotina</taxon>
        <taxon>Agaricomycetes</taxon>
        <taxon>Thelephorales</taxon>
        <taxon>Thelephoraceae</taxon>
        <taxon>Thelephora</taxon>
    </lineage>
</organism>
<dbReference type="EMBL" id="MU118032">
    <property type="protein sequence ID" value="KAF9647476.1"/>
    <property type="molecule type" value="Genomic_DNA"/>
</dbReference>
<evidence type="ECO:0000313" key="1">
    <source>
        <dbReference type="EMBL" id="KAF9647476.1"/>
    </source>
</evidence>
<dbReference type="Proteomes" id="UP000886501">
    <property type="component" value="Unassembled WGS sequence"/>
</dbReference>
<accession>A0ACB6ZE85</accession>